<feature type="domain" description="Secretion system C-terminal sorting" evidence="1">
    <location>
        <begin position="79"/>
        <end position="141"/>
    </location>
</feature>
<reference evidence="2 3" key="1">
    <citation type="submission" date="2023-05" db="EMBL/GenBank/DDBJ databases">
        <title>Genome sequence of Pinibacter sp. MAH-24.</title>
        <authorList>
            <person name="Huq M.A."/>
        </authorList>
    </citation>
    <scope>NUCLEOTIDE SEQUENCE [LARGE SCALE GENOMIC DNA]</scope>
    <source>
        <strain evidence="2 3">MAH-24</strain>
    </source>
</reference>
<dbReference type="Pfam" id="PF18962">
    <property type="entry name" value="Por_Secre_tail"/>
    <property type="match status" value="1"/>
</dbReference>
<dbReference type="Proteomes" id="UP001226434">
    <property type="component" value="Unassembled WGS sequence"/>
</dbReference>
<evidence type="ECO:0000313" key="2">
    <source>
        <dbReference type="EMBL" id="MDI3319429.1"/>
    </source>
</evidence>
<dbReference type="EMBL" id="JASBRG010000003">
    <property type="protein sequence ID" value="MDI3319429.1"/>
    <property type="molecule type" value="Genomic_DNA"/>
</dbReference>
<protein>
    <submittedName>
        <fullName evidence="2">T9SS type A sorting domain-containing protein</fullName>
    </submittedName>
</protein>
<dbReference type="NCBIfam" id="TIGR04183">
    <property type="entry name" value="Por_Secre_tail"/>
    <property type="match status" value="1"/>
</dbReference>
<evidence type="ECO:0000259" key="1">
    <source>
        <dbReference type="Pfam" id="PF18962"/>
    </source>
</evidence>
<keyword evidence="3" id="KW-1185">Reference proteome</keyword>
<sequence>MSIKASLTTICKGDNVTFVATVAGENYSIIIYHPLQTGDKIRAVLNTNSTCAVVPATISSNTLAFILTQTDSITQGVTLYPNPVSSLLTITELKLNEEWLNLEIVNISGERKIFFQDLIGKKQLLIPVQTLSPGYYVAILKKPQWRICLFEVFEAINK</sequence>
<accession>A0ABT6RA49</accession>
<organism evidence="2 3">
    <name type="scientific">Pinibacter soli</name>
    <dbReference type="NCBI Taxonomy" id="3044211"/>
    <lineage>
        <taxon>Bacteria</taxon>
        <taxon>Pseudomonadati</taxon>
        <taxon>Bacteroidota</taxon>
        <taxon>Chitinophagia</taxon>
        <taxon>Chitinophagales</taxon>
        <taxon>Chitinophagaceae</taxon>
        <taxon>Pinibacter</taxon>
    </lineage>
</organism>
<dbReference type="InterPro" id="IPR026444">
    <property type="entry name" value="Secre_tail"/>
</dbReference>
<dbReference type="RefSeq" id="WP_282333543.1">
    <property type="nucleotide sequence ID" value="NZ_JASBRG010000003.1"/>
</dbReference>
<gene>
    <name evidence="2" type="ORF">QJ048_06575</name>
</gene>
<comment type="caution">
    <text evidence="2">The sequence shown here is derived from an EMBL/GenBank/DDBJ whole genome shotgun (WGS) entry which is preliminary data.</text>
</comment>
<evidence type="ECO:0000313" key="3">
    <source>
        <dbReference type="Proteomes" id="UP001226434"/>
    </source>
</evidence>
<name>A0ABT6RA49_9BACT</name>
<proteinExistence type="predicted"/>